<dbReference type="EMBL" id="JAACJL010000046">
    <property type="protein sequence ID" value="KAF4613353.1"/>
    <property type="molecule type" value="Genomic_DNA"/>
</dbReference>
<reference evidence="1 2" key="1">
    <citation type="submission" date="2019-12" db="EMBL/GenBank/DDBJ databases">
        <authorList>
            <person name="Floudas D."/>
            <person name="Bentzer J."/>
            <person name="Ahren D."/>
            <person name="Johansson T."/>
            <person name="Persson P."/>
            <person name="Tunlid A."/>
        </authorList>
    </citation>
    <scope>NUCLEOTIDE SEQUENCE [LARGE SCALE GENOMIC DNA]</scope>
    <source>
        <strain evidence="1 2">CBS 102.39</strain>
    </source>
</reference>
<dbReference type="Proteomes" id="UP000521872">
    <property type="component" value="Unassembled WGS sequence"/>
</dbReference>
<evidence type="ECO:0008006" key="3">
    <source>
        <dbReference type="Google" id="ProtNLM"/>
    </source>
</evidence>
<comment type="caution">
    <text evidence="1">The sequence shown here is derived from an EMBL/GenBank/DDBJ whole genome shotgun (WGS) entry which is preliminary data.</text>
</comment>
<gene>
    <name evidence="1" type="ORF">D9613_010867</name>
</gene>
<sequence>MHALWNTSSPISILHEDLIYRILLESTNGGRASRLIAQCQAIVTAIRCSHVCRFWRKIMLSASKIWGRLIDVCFLLGRKTDEWLKEVVARAGKAPLWVYDYRFMGARDEQNGFIWSFLRENWSRVELLTFGGSERQDGMSLLEKQKVWAFLQEPAPHLRWIDLTLYDHDADKFLPSHLFSNNAPRLTDFCIMCTESDKFNLVSMADASWTSNLCAISISWEITTKEVLAALRRMPRLAHLGVSCSSDGPLAVDCREPQVLLPRLTRLQVSGYLSGVGAILQHITPSADCCLSVSLSESEDMELSELPDHGQLLYEQYEAAVAKYLLPYISQHPPSTVTFGLDRVVSFFGCFPSREHLGVSLYTPFLSSSSLLQQLNGSSCWSGVSDLRLNVYDGEESEYNRSALYFGPCLGIVPTLRALSSITTLSTCDNGLHVLLQEPSITATLFPALTVLKINFDLWAQEHPAELEEWPHHRFLRLRREIGRPLSIFKTSLSKESLVNEDLDLDYLEEHVGLIFEWQYRDQEPRRYVCGRGTLGRKLRSFAKRCQRWEE</sequence>
<evidence type="ECO:0000313" key="1">
    <source>
        <dbReference type="EMBL" id="KAF4613353.1"/>
    </source>
</evidence>
<dbReference type="AlphaFoldDB" id="A0A8H4QM44"/>
<keyword evidence="2" id="KW-1185">Reference proteome</keyword>
<protein>
    <recommendedName>
        <fullName evidence="3">F-box domain-containing protein</fullName>
    </recommendedName>
</protein>
<proteinExistence type="predicted"/>
<accession>A0A8H4QM44</accession>
<name>A0A8H4QM44_9AGAR</name>
<evidence type="ECO:0000313" key="2">
    <source>
        <dbReference type="Proteomes" id="UP000521872"/>
    </source>
</evidence>
<organism evidence="1 2">
    <name type="scientific">Agrocybe pediades</name>
    <dbReference type="NCBI Taxonomy" id="84607"/>
    <lineage>
        <taxon>Eukaryota</taxon>
        <taxon>Fungi</taxon>
        <taxon>Dikarya</taxon>
        <taxon>Basidiomycota</taxon>
        <taxon>Agaricomycotina</taxon>
        <taxon>Agaricomycetes</taxon>
        <taxon>Agaricomycetidae</taxon>
        <taxon>Agaricales</taxon>
        <taxon>Agaricineae</taxon>
        <taxon>Strophariaceae</taxon>
        <taxon>Agrocybe</taxon>
    </lineage>
</organism>